<gene>
    <name evidence="1" type="ORF">DWU98_14650</name>
</gene>
<organism evidence="1 2">
    <name type="scientific">Dyella monticola</name>
    <dbReference type="NCBI Taxonomy" id="1927958"/>
    <lineage>
        <taxon>Bacteria</taxon>
        <taxon>Pseudomonadati</taxon>
        <taxon>Pseudomonadota</taxon>
        <taxon>Gammaproteobacteria</taxon>
        <taxon>Lysobacterales</taxon>
        <taxon>Rhodanobacteraceae</taxon>
        <taxon>Dyella</taxon>
    </lineage>
</organism>
<dbReference type="EMBL" id="QRBE01000009">
    <property type="protein sequence ID" value="RDS80149.1"/>
    <property type="molecule type" value="Genomic_DNA"/>
</dbReference>
<name>A0A370WVJ1_9GAMM</name>
<protein>
    <recommendedName>
        <fullName evidence="3">Conjugal transfer protein TraJ</fullName>
    </recommendedName>
</protein>
<dbReference type="Pfam" id="PF21983">
    <property type="entry name" value="NikA-like"/>
    <property type="match status" value="1"/>
</dbReference>
<keyword evidence="2" id="KW-1185">Reference proteome</keyword>
<sequence length="124" mass="14050">MRHHKSQSCEVCERERPLKVYVTRSDRETITARAAMAGLPLSSFLARVALHTPIRCMVDHDMADAVLHLNVDVARVCEELKTWLATRPGEGASPEDIHQTLRELRALQQAMMVTISQICRPGYR</sequence>
<dbReference type="OrthoDB" id="8966807at2"/>
<dbReference type="Proteomes" id="UP000254258">
    <property type="component" value="Unassembled WGS sequence"/>
</dbReference>
<comment type="caution">
    <text evidence="1">The sequence shown here is derived from an EMBL/GenBank/DDBJ whole genome shotgun (WGS) entry which is preliminary data.</text>
</comment>
<dbReference type="InterPro" id="IPR053842">
    <property type="entry name" value="NikA-like"/>
</dbReference>
<accession>A0A370WVJ1</accession>
<evidence type="ECO:0008006" key="3">
    <source>
        <dbReference type="Google" id="ProtNLM"/>
    </source>
</evidence>
<evidence type="ECO:0000313" key="1">
    <source>
        <dbReference type="EMBL" id="RDS80149.1"/>
    </source>
</evidence>
<evidence type="ECO:0000313" key="2">
    <source>
        <dbReference type="Proteomes" id="UP000254258"/>
    </source>
</evidence>
<proteinExistence type="predicted"/>
<dbReference type="RefSeq" id="WP_147293333.1">
    <property type="nucleotide sequence ID" value="NZ_QRBE01000009.1"/>
</dbReference>
<dbReference type="AlphaFoldDB" id="A0A370WVJ1"/>
<reference evidence="1 2" key="1">
    <citation type="submission" date="2018-07" db="EMBL/GenBank/DDBJ databases">
        <title>Dyella monticola sp. nov. and Dyella psychrodurans sp. nov. isolated from monsoon evergreen broad-leaved forest soil of Dinghu Mountain, China.</title>
        <authorList>
            <person name="Gao Z."/>
            <person name="Qiu L."/>
        </authorList>
    </citation>
    <scope>NUCLEOTIDE SEQUENCE [LARGE SCALE GENOMIC DNA]</scope>
    <source>
        <strain evidence="1 2">4G-K06</strain>
    </source>
</reference>